<dbReference type="GO" id="GO:0000166">
    <property type="term" value="F:nucleotide binding"/>
    <property type="evidence" value="ECO:0007669"/>
    <property type="project" value="InterPro"/>
</dbReference>
<dbReference type="AlphaFoldDB" id="A0A2R5EXB8"/>
<dbReference type="PANTHER" id="PTHR43708:SF5">
    <property type="entry name" value="CONSERVED EXPRESSED OXIDOREDUCTASE (EUROFUNG)-RELATED"/>
    <property type="match status" value="1"/>
</dbReference>
<protein>
    <submittedName>
        <fullName evidence="4">Oxidoreductase</fullName>
    </submittedName>
</protein>
<organism evidence="4 5">
    <name type="scientific">Paenibacillus agaridevorans</name>
    <dbReference type="NCBI Taxonomy" id="171404"/>
    <lineage>
        <taxon>Bacteria</taxon>
        <taxon>Bacillati</taxon>
        <taxon>Bacillota</taxon>
        <taxon>Bacilli</taxon>
        <taxon>Bacillales</taxon>
        <taxon>Paenibacillaceae</taxon>
        <taxon>Paenibacillus</taxon>
    </lineage>
</organism>
<evidence type="ECO:0000313" key="5">
    <source>
        <dbReference type="Proteomes" id="UP000245202"/>
    </source>
</evidence>
<feature type="domain" description="Gfo/Idh/MocA-like oxidoreductase N-terminal" evidence="3">
    <location>
        <begin position="4"/>
        <end position="125"/>
    </location>
</feature>
<gene>
    <name evidence="4" type="ORF">PAT3040_05976</name>
</gene>
<dbReference type="GO" id="GO:0016491">
    <property type="term" value="F:oxidoreductase activity"/>
    <property type="evidence" value="ECO:0007669"/>
    <property type="project" value="UniProtKB-KW"/>
</dbReference>
<dbReference type="Proteomes" id="UP000245202">
    <property type="component" value="Unassembled WGS sequence"/>
</dbReference>
<dbReference type="Gene3D" id="3.30.360.10">
    <property type="entry name" value="Dihydrodipicolinate Reductase, domain 2"/>
    <property type="match status" value="1"/>
</dbReference>
<comment type="similarity">
    <text evidence="1">Belongs to the Gfo/Idh/MocA family.</text>
</comment>
<dbReference type="InterPro" id="IPR051317">
    <property type="entry name" value="Gfo/Idh/MocA_oxidoreduct"/>
</dbReference>
<evidence type="ECO:0000259" key="3">
    <source>
        <dbReference type="Pfam" id="PF01408"/>
    </source>
</evidence>
<dbReference type="RefSeq" id="WP_108995530.1">
    <property type="nucleotide sequence ID" value="NZ_BDQX01000390.1"/>
</dbReference>
<dbReference type="PANTHER" id="PTHR43708">
    <property type="entry name" value="CONSERVED EXPRESSED OXIDOREDUCTASE (EUROFUNG)"/>
    <property type="match status" value="1"/>
</dbReference>
<accession>A0A2R5EXB8</accession>
<dbReference type="InterPro" id="IPR000683">
    <property type="entry name" value="Gfo/Idh/MocA-like_OxRdtase_N"/>
</dbReference>
<dbReference type="EMBL" id="BDQX01000390">
    <property type="protein sequence ID" value="GBG11187.1"/>
    <property type="molecule type" value="Genomic_DNA"/>
</dbReference>
<keyword evidence="5" id="KW-1185">Reference proteome</keyword>
<evidence type="ECO:0000256" key="2">
    <source>
        <dbReference type="ARBA" id="ARBA00023002"/>
    </source>
</evidence>
<dbReference type="InterPro" id="IPR036291">
    <property type="entry name" value="NAD(P)-bd_dom_sf"/>
</dbReference>
<reference evidence="4 5" key="1">
    <citation type="submission" date="2017-08" db="EMBL/GenBank/DDBJ databases">
        <title>Substantial Increase in Enzyme Production by Combined Drug-Resistance Mutations in Paenibacillus agaridevorans.</title>
        <authorList>
            <person name="Tanaka Y."/>
            <person name="Funane K."/>
            <person name="Hosaka T."/>
            <person name="Shiwa Y."/>
            <person name="Fujita N."/>
            <person name="Miyazaki T."/>
            <person name="Yoshikawa H."/>
            <person name="Murakami K."/>
            <person name="Kasahara K."/>
            <person name="Inaoka T."/>
            <person name="Hiraga Y."/>
            <person name="Ochi K."/>
        </authorList>
    </citation>
    <scope>NUCLEOTIDE SEQUENCE [LARGE SCALE GENOMIC DNA]</scope>
    <source>
        <strain evidence="4 5">T-3040</strain>
    </source>
</reference>
<dbReference type="Pfam" id="PF01408">
    <property type="entry name" value="GFO_IDH_MocA"/>
    <property type="match status" value="1"/>
</dbReference>
<dbReference type="Gene3D" id="3.40.50.720">
    <property type="entry name" value="NAD(P)-binding Rossmann-like Domain"/>
    <property type="match status" value="1"/>
</dbReference>
<dbReference type="SUPFAM" id="SSF51735">
    <property type="entry name" value="NAD(P)-binding Rossmann-fold domains"/>
    <property type="match status" value="1"/>
</dbReference>
<keyword evidence="2" id="KW-0560">Oxidoreductase</keyword>
<evidence type="ECO:0000313" key="4">
    <source>
        <dbReference type="EMBL" id="GBG11187.1"/>
    </source>
</evidence>
<evidence type="ECO:0000256" key="1">
    <source>
        <dbReference type="ARBA" id="ARBA00010928"/>
    </source>
</evidence>
<sequence length="360" mass="40903">MKRLNVGIIGLGEVAQTIHLPVLDLYPEQFRIAALCDVSPGLLQYFGNKYGVEQLYEDALELVQQPDLDVVFVINSDEYHSECAIAAVNAGKHVLVEKPMCLTSSEADAIIEARDRNGVKVMVGYMRRYAAPFVQAVQEIRDIGPIHYARVRDIIGQNSLFIAPVHRVLRFEDIPQRLWHDRKERAESALHEAVGETADSEYASVYRMLCGLSSHDLSAMREMLGMPSGVLGAKLSRNGAFFLNVIFDYDTFTVTYETGVDEQGRFDAHLEVYGARKSLRVQYDTPYLREHAVTLHVVESNGPHYTESVHRPTLKDPYRLQLEYWYDAITQDFAPKTSPEDFKQDLSLFRMIIEVLKRGN</sequence>
<proteinExistence type="inferred from homology"/>
<name>A0A2R5EXB8_9BACL</name>
<comment type="caution">
    <text evidence="4">The sequence shown here is derived from an EMBL/GenBank/DDBJ whole genome shotgun (WGS) entry which is preliminary data.</text>
</comment>